<dbReference type="AlphaFoldDB" id="A0A8T2A4U8"/>
<comment type="caution">
    <text evidence="2">The sequence shown here is derived from an EMBL/GenBank/DDBJ whole genome shotgun (WGS) entry which is preliminary data.</text>
</comment>
<dbReference type="PANTHER" id="PTHR31105">
    <property type="entry name" value="EXTRA-LARGE G-PROTEIN-LIKE"/>
    <property type="match status" value="1"/>
</dbReference>
<reference evidence="2 3" key="1">
    <citation type="submission" date="2020-12" db="EMBL/GenBank/DDBJ databases">
        <title>Concerted genomic and epigenomic changes stabilize Arabidopsis allopolyploids.</title>
        <authorList>
            <person name="Chen Z."/>
        </authorList>
    </citation>
    <scope>NUCLEOTIDE SEQUENCE [LARGE SCALE GENOMIC DNA]</scope>
    <source>
        <strain evidence="2">As9502</strain>
        <tissue evidence="2">Leaf</tissue>
    </source>
</reference>
<dbReference type="EMBL" id="JAEFBJ010000010">
    <property type="protein sequence ID" value="KAG7566606.1"/>
    <property type="molecule type" value="Genomic_DNA"/>
</dbReference>
<feature type="region of interest" description="Disordered" evidence="1">
    <location>
        <begin position="17"/>
        <end position="36"/>
    </location>
</feature>
<sequence length="202" mass="22488">MKEVSLASEMEVNFNDYSHRNSGVSKDQQQRAKKSGFASIVKKSFKDLTKSIQNDEGNKSNVSINGHPLTERLLRKAEKQAGVIQPGNYWYDYRAGFWGVMGGPGLGILPPFIEELNYPMPENCSGGTTGVFVNGRELHRKDLDLLAGRGLPPDRDRSYIVDITGRVIDEDTGEELDCLGKLAPTIEKLKRGFGMRLPKRTT</sequence>
<proteinExistence type="predicted"/>
<evidence type="ECO:0000256" key="1">
    <source>
        <dbReference type="SAM" id="MobiDB-lite"/>
    </source>
</evidence>
<accession>A0A8T2A4U8</accession>
<dbReference type="InterPro" id="IPR040244">
    <property type="entry name" value="EDR4-like"/>
</dbReference>
<name>A0A8T2A4U8_ARASU</name>
<evidence type="ECO:0000313" key="3">
    <source>
        <dbReference type="Proteomes" id="UP000694251"/>
    </source>
</evidence>
<dbReference type="PANTHER" id="PTHR31105:SF58">
    <property type="entry name" value="G-LIKE PROTEIN, PUTATIVE (DUF3133)-RELATED"/>
    <property type="match status" value="1"/>
</dbReference>
<keyword evidence="3" id="KW-1185">Reference proteome</keyword>
<evidence type="ECO:0000313" key="2">
    <source>
        <dbReference type="EMBL" id="KAG7566606.1"/>
    </source>
</evidence>
<dbReference type="GO" id="GO:1900150">
    <property type="term" value="P:regulation of defense response to fungus"/>
    <property type="evidence" value="ECO:0007669"/>
    <property type="project" value="InterPro"/>
</dbReference>
<organism evidence="2 3">
    <name type="scientific">Arabidopsis suecica</name>
    <name type="common">Swedish thale-cress</name>
    <name type="synonym">Cardaminopsis suecica</name>
    <dbReference type="NCBI Taxonomy" id="45249"/>
    <lineage>
        <taxon>Eukaryota</taxon>
        <taxon>Viridiplantae</taxon>
        <taxon>Streptophyta</taxon>
        <taxon>Embryophyta</taxon>
        <taxon>Tracheophyta</taxon>
        <taxon>Spermatophyta</taxon>
        <taxon>Magnoliopsida</taxon>
        <taxon>eudicotyledons</taxon>
        <taxon>Gunneridae</taxon>
        <taxon>Pentapetalae</taxon>
        <taxon>rosids</taxon>
        <taxon>malvids</taxon>
        <taxon>Brassicales</taxon>
        <taxon>Brassicaceae</taxon>
        <taxon>Camelineae</taxon>
        <taxon>Arabidopsis</taxon>
    </lineage>
</organism>
<protein>
    <submittedName>
        <fullName evidence="2">Uncharacterized protein</fullName>
    </submittedName>
</protein>
<dbReference type="Proteomes" id="UP000694251">
    <property type="component" value="Chromosome 10"/>
</dbReference>
<gene>
    <name evidence="2" type="ORF">ISN44_As10g031450</name>
</gene>
<dbReference type="OrthoDB" id="2020426at2759"/>